<evidence type="ECO:0000256" key="5">
    <source>
        <dbReference type="SAM" id="MobiDB-lite"/>
    </source>
</evidence>
<evidence type="ECO:0000256" key="1">
    <source>
        <dbReference type="ARBA" id="ARBA00023015"/>
    </source>
</evidence>
<dbReference type="AlphaFoldDB" id="A0A562SFC7"/>
<feature type="domain" description="HTH tetR-type" evidence="6">
    <location>
        <begin position="19"/>
        <end position="79"/>
    </location>
</feature>
<proteinExistence type="predicted"/>
<dbReference type="InterPro" id="IPR001647">
    <property type="entry name" value="HTH_TetR"/>
</dbReference>
<evidence type="ECO:0000313" key="7">
    <source>
        <dbReference type="EMBL" id="TWI79982.1"/>
    </source>
</evidence>
<keyword evidence="3" id="KW-0804">Transcription</keyword>
<feature type="region of interest" description="Disordered" evidence="5">
    <location>
        <begin position="1"/>
        <end position="20"/>
    </location>
</feature>
<name>A0A562SFC7_9HYPH</name>
<evidence type="ECO:0000313" key="8">
    <source>
        <dbReference type="Proteomes" id="UP000320593"/>
    </source>
</evidence>
<dbReference type="GO" id="GO:0003700">
    <property type="term" value="F:DNA-binding transcription factor activity"/>
    <property type="evidence" value="ECO:0007669"/>
    <property type="project" value="TreeGrafter"/>
</dbReference>
<dbReference type="RefSeq" id="WP_145347134.1">
    <property type="nucleotide sequence ID" value="NZ_VLLF01000012.1"/>
</dbReference>
<dbReference type="Proteomes" id="UP000320593">
    <property type="component" value="Unassembled WGS sequence"/>
</dbReference>
<evidence type="ECO:0000256" key="3">
    <source>
        <dbReference type="ARBA" id="ARBA00023163"/>
    </source>
</evidence>
<accession>A0A562SFC7</accession>
<evidence type="ECO:0000256" key="4">
    <source>
        <dbReference type="PROSITE-ProRule" id="PRU00335"/>
    </source>
</evidence>
<protein>
    <submittedName>
        <fullName evidence="7">TetR family transcriptional regulator</fullName>
    </submittedName>
</protein>
<keyword evidence="8" id="KW-1185">Reference proteome</keyword>
<organism evidence="7 8">
    <name type="scientific">Roseibium hamelinense</name>
    <dbReference type="NCBI Taxonomy" id="150831"/>
    <lineage>
        <taxon>Bacteria</taxon>
        <taxon>Pseudomonadati</taxon>
        <taxon>Pseudomonadota</taxon>
        <taxon>Alphaproteobacteria</taxon>
        <taxon>Hyphomicrobiales</taxon>
        <taxon>Stappiaceae</taxon>
        <taxon>Roseibium</taxon>
    </lineage>
</organism>
<sequence length="204" mass="22320">MRTGIKTNSTQSRGRPGSDAVTERIQAAALELLAQNPPEDVALSDIAAAARTSKQALYRRWPDKAALVIACIETGLASRPLPPPERSNVARDLSRLMTAAANTLTRTCTGRALFNTRRHTAYQAPARHFEDTLRFSVRQCLIASSFESHADQRADLLIGWLWLTCDAKHRAASWTLSSATDMEAEIEKVVFLVLGLAPAAPVIR</sequence>
<dbReference type="PANTHER" id="PTHR30055">
    <property type="entry name" value="HTH-TYPE TRANSCRIPTIONAL REGULATOR RUTR"/>
    <property type="match status" value="1"/>
</dbReference>
<dbReference type="PANTHER" id="PTHR30055:SF234">
    <property type="entry name" value="HTH-TYPE TRANSCRIPTIONAL REGULATOR BETI"/>
    <property type="match status" value="1"/>
</dbReference>
<dbReference type="Gene3D" id="1.10.357.10">
    <property type="entry name" value="Tetracycline Repressor, domain 2"/>
    <property type="match status" value="1"/>
</dbReference>
<evidence type="ECO:0000259" key="6">
    <source>
        <dbReference type="PROSITE" id="PS50977"/>
    </source>
</evidence>
<dbReference type="OrthoDB" id="9796019at2"/>
<keyword evidence="2 4" id="KW-0238">DNA-binding</keyword>
<feature type="DNA-binding region" description="H-T-H motif" evidence="4">
    <location>
        <begin position="42"/>
        <end position="61"/>
    </location>
</feature>
<dbReference type="InterPro" id="IPR009057">
    <property type="entry name" value="Homeodomain-like_sf"/>
</dbReference>
<dbReference type="EMBL" id="VLLF01000012">
    <property type="protein sequence ID" value="TWI79982.1"/>
    <property type="molecule type" value="Genomic_DNA"/>
</dbReference>
<keyword evidence="1" id="KW-0805">Transcription regulation</keyword>
<dbReference type="PROSITE" id="PS50977">
    <property type="entry name" value="HTH_TETR_2"/>
    <property type="match status" value="1"/>
</dbReference>
<dbReference type="Pfam" id="PF00440">
    <property type="entry name" value="TetR_N"/>
    <property type="match status" value="1"/>
</dbReference>
<dbReference type="InterPro" id="IPR050109">
    <property type="entry name" value="HTH-type_TetR-like_transc_reg"/>
</dbReference>
<gene>
    <name evidence="7" type="ORF">JM93_04094</name>
</gene>
<evidence type="ECO:0000256" key="2">
    <source>
        <dbReference type="ARBA" id="ARBA00023125"/>
    </source>
</evidence>
<comment type="caution">
    <text evidence="7">The sequence shown here is derived from an EMBL/GenBank/DDBJ whole genome shotgun (WGS) entry which is preliminary data.</text>
</comment>
<reference evidence="7 8" key="1">
    <citation type="submission" date="2019-07" db="EMBL/GenBank/DDBJ databases">
        <title>Genomic Encyclopedia of Archaeal and Bacterial Type Strains, Phase II (KMG-II): from individual species to whole genera.</title>
        <authorList>
            <person name="Goeker M."/>
        </authorList>
    </citation>
    <scope>NUCLEOTIDE SEQUENCE [LARGE SCALE GENOMIC DNA]</scope>
    <source>
        <strain evidence="7 8">ATCC BAA-252</strain>
    </source>
</reference>
<dbReference type="GO" id="GO:0000976">
    <property type="term" value="F:transcription cis-regulatory region binding"/>
    <property type="evidence" value="ECO:0007669"/>
    <property type="project" value="TreeGrafter"/>
</dbReference>
<dbReference type="SUPFAM" id="SSF46689">
    <property type="entry name" value="Homeodomain-like"/>
    <property type="match status" value="1"/>
</dbReference>
<feature type="compositionally biased region" description="Polar residues" evidence="5">
    <location>
        <begin position="1"/>
        <end position="13"/>
    </location>
</feature>